<proteinExistence type="predicted"/>
<name>A0A2A4YZT8_9PROT</name>
<reference evidence="1" key="2">
    <citation type="journal article" date="2018" name="ISME J.">
        <title>A dynamic microbial community with high functional redundancy inhabits the cold, oxic subseafloor aquifer.</title>
        <authorList>
            <person name="Tully B.J."/>
            <person name="Wheat C.G."/>
            <person name="Glazer B.T."/>
            <person name="Huber J.A."/>
        </authorList>
    </citation>
    <scope>NUCLEOTIDE SEQUENCE</scope>
    <source>
        <strain evidence="1">NORP83</strain>
    </source>
</reference>
<reference key="1">
    <citation type="submission" date="2017-08" db="EMBL/GenBank/DDBJ databases">
        <title>A dynamic microbial community with high functional redundancy inhabits the cold, oxic subseafloor aquifer.</title>
        <authorList>
            <person name="Tully B.J."/>
            <person name="Wheat C.G."/>
            <person name="Glazer B.T."/>
            <person name="Huber J.A."/>
        </authorList>
    </citation>
    <scope>NUCLEOTIDE SEQUENCE [LARGE SCALE GENOMIC DNA]</scope>
</reference>
<dbReference type="EMBL" id="NVUS01000014">
    <property type="protein sequence ID" value="PCI99815.1"/>
    <property type="molecule type" value="Genomic_DNA"/>
</dbReference>
<evidence type="ECO:0000313" key="1">
    <source>
        <dbReference type="EMBL" id="PCI99815.1"/>
    </source>
</evidence>
<protein>
    <recommendedName>
        <fullName evidence="2">Lipoprotein</fullName>
    </recommendedName>
</protein>
<dbReference type="PROSITE" id="PS51257">
    <property type="entry name" value="PROKAR_LIPOPROTEIN"/>
    <property type="match status" value="1"/>
</dbReference>
<comment type="caution">
    <text evidence="1">The sequence shown here is derived from an EMBL/GenBank/DDBJ whole genome shotgun (WGS) entry which is preliminary data.</text>
</comment>
<accession>A0A2A4YZT8</accession>
<organism evidence="1">
    <name type="scientific">OCS116 cluster bacterium</name>
    <dbReference type="NCBI Taxonomy" id="2030921"/>
    <lineage>
        <taxon>Bacteria</taxon>
        <taxon>Pseudomonadati</taxon>
        <taxon>Pseudomonadota</taxon>
        <taxon>Alphaproteobacteria</taxon>
        <taxon>OCS116 cluster</taxon>
    </lineage>
</organism>
<evidence type="ECO:0008006" key="2">
    <source>
        <dbReference type="Google" id="ProtNLM"/>
    </source>
</evidence>
<gene>
    <name evidence="1" type="ORF">COB13_11255</name>
</gene>
<sequence>MRKIITICLSLFLLASCGTDEPKNLKHFTSPFGGKYAIRLPDQVQLTENSFIYEVKIENVENDYFEVKRFALERMNFHPFTPIFAQYQLEFLHFEYFTIPQKQRQKVYDYLADWDVKITNNPTLFKVTNQLIFAVCQKQKINDDKLVTTIFNRLNENDAFVKIYDDLEPFDNLTIPIIAYQKIC</sequence>
<dbReference type="AlphaFoldDB" id="A0A2A4YZT8"/>